<keyword evidence="2" id="KW-1185">Reference proteome</keyword>
<organism evidence="1 2">
    <name type="scientific">Melastoma candidum</name>
    <dbReference type="NCBI Taxonomy" id="119954"/>
    <lineage>
        <taxon>Eukaryota</taxon>
        <taxon>Viridiplantae</taxon>
        <taxon>Streptophyta</taxon>
        <taxon>Embryophyta</taxon>
        <taxon>Tracheophyta</taxon>
        <taxon>Spermatophyta</taxon>
        <taxon>Magnoliopsida</taxon>
        <taxon>eudicotyledons</taxon>
        <taxon>Gunneridae</taxon>
        <taxon>Pentapetalae</taxon>
        <taxon>rosids</taxon>
        <taxon>malvids</taxon>
        <taxon>Myrtales</taxon>
        <taxon>Melastomataceae</taxon>
        <taxon>Melastomatoideae</taxon>
        <taxon>Melastomateae</taxon>
        <taxon>Melastoma</taxon>
    </lineage>
</organism>
<name>A0ACB9R8H9_9MYRT</name>
<protein>
    <submittedName>
        <fullName evidence="1">Uncharacterized protein</fullName>
    </submittedName>
</protein>
<reference evidence="2" key="1">
    <citation type="journal article" date="2023" name="Front. Plant Sci.">
        <title>Chromosomal-level genome assembly of Melastoma candidum provides insights into trichome evolution.</title>
        <authorList>
            <person name="Zhong Y."/>
            <person name="Wu W."/>
            <person name="Sun C."/>
            <person name="Zou P."/>
            <person name="Liu Y."/>
            <person name="Dai S."/>
            <person name="Zhou R."/>
        </authorList>
    </citation>
    <scope>NUCLEOTIDE SEQUENCE [LARGE SCALE GENOMIC DNA]</scope>
</reference>
<accession>A0ACB9R8H9</accession>
<comment type="caution">
    <text evidence="1">The sequence shown here is derived from an EMBL/GenBank/DDBJ whole genome shotgun (WGS) entry which is preliminary data.</text>
</comment>
<dbReference type="EMBL" id="CM042883">
    <property type="protein sequence ID" value="KAI4373954.1"/>
    <property type="molecule type" value="Genomic_DNA"/>
</dbReference>
<dbReference type="Proteomes" id="UP001057402">
    <property type="component" value="Chromosome 4"/>
</dbReference>
<sequence length="405" mass="44955">MGKKDESEKEAAAVTRVEAVLQQLRKQSPPLTVNQEKFCDEACAERFLEKVKGDNPKKAAKLLRACLSWRQSVGIEDMTADEFQAELAEGAAYVAGHDEECRPVVILRIKQEYHKFNSQKVLSRVVAFTLEVAIGTMPKNVHQLVLIFDAGLFRSGSAFVSMLMATLKMMGDYYPGRLHRAFVVDPPSLFSYLWKGVKPFVELSSVTFLVSSLDFADALGFGDFVPCPSRTTSSLRFDPSAAKLGSCSSSRFAFTVSHHLDSLKPWYLTLTDAKSGPTTPFSVSLGPALVSPVNARSLSFASPAARGMFPSTPLPQRVTPRSEDASAGQHPATPGPGFRHSWGGAFYRGRTGCRVRERSEQTRESFSQLVKLYRRPYDVMAYRSMMTPPLRGRRQHHVSASRKRF</sequence>
<proteinExistence type="predicted"/>
<evidence type="ECO:0000313" key="1">
    <source>
        <dbReference type="EMBL" id="KAI4373954.1"/>
    </source>
</evidence>
<evidence type="ECO:0000313" key="2">
    <source>
        <dbReference type="Proteomes" id="UP001057402"/>
    </source>
</evidence>
<gene>
    <name evidence="1" type="ORF">MLD38_012011</name>
</gene>